<dbReference type="Proteomes" id="UP001158726">
    <property type="component" value="Segment"/>
</dbReference>
<dbReference type="EMBL" id="OP072641">
    <property type="protein sequence ID" value="UVX66865.1"/>
    <property type="molecule type" value="Genomic_DNA"/>
</dbReference>
<reference evidence="2" key="1">
    <citation type="submission" date="2022-07" db="EMBL/GenBank/DDBJ databases">
        <authorList>
            <person name="Nishijima S."/>
        </authorList>
    </citation>
    <scope>NUCLEOTIDE SEQUENCE</scope>
    <source>
        <strain evidence="2">3465_136698</strain>
    </source>
</reference>
<dbReference type="Gene3D" id="1.10.30.50">
    <property type="match status" value="1"/>
</dbReference>
<dbReference type="PROSITE" id="PS00028">
    <property type="entry name" value="ZINC_FINGER_C2H2_1"/>
    <property type="match status" value="1"/>
</dbReference>
<sequence>MSKTDPDIETRMKVFHRDHGRCFICGRTLSASAFNLHHRRMRSHAWEGLNLPSNLITVCGSGTMGCHARIHAHPKESYVKGWLVSAYNDHPENVPVFSEYRNREFLLNN</sequence>
<dbReference type="CDD" id="cd00085">
    <property type="entry name" value="HNHc"/>
    <property type="match status" value="1"/>
</dbReference>
<organism evidence="2 3">
    <name type="scientific">Bacteriophage sp</name>
    <dbReference type="NCBI Taxonomy" id="38018"/>
    <lineage>
        <taxon>Viruses</taxon>
    </lineage>
</organism>
<accession>A0ABY5TSA8</accession>
<proteinExistence type="predicted"/>
<evidence type="ECO:0000313" key="2">
    <source>
        <dbReference type="EMBL" id="UVX66865.1"/>
    </source>
</evidence>
<dbReference type="InterPro" id="IPR003615">
    <property type="entry name" value="HNH_nuc"/>
</dbReference>
<evidence type="ECO:0000313" key="3">
    <source>
        <dbReference type="Proteomes" id="UP001158726"/>
    </source>
</evidence>
<name>A0ABY5TSA8_9VIRU</name>
<keyword evidence="3" id="KW-1185">Reference proteome</keyword>
<feature type="domain" description="C2H2-type" evidence="1">
    <location>
        <begin position="22"/>
        <end position="44"/>
    </location>
</feature>
<protein>
    <submittedName>
        <fullName evidence="2">NinG protein</fullName>
    </submittedName>
</protein>
<evidence type="ECO:0000259" key="1">
    <source>
        <dbReference type="PROSITE" id="PS00028"/>
    </source>
</evidence>
<dbReference type="InterPro" id="IPR013087">
    <property type="entry name" value="Znf_C2H2_type"/>
</dbReference>